<dbReference type="KEGG" id="psin:CAK95_18850"/>
<feature type="region of interest" description="Disordered" evidence="1">
    <location>
        <begin position="292"/>
        <end position="335"/>
    </location>
</feature>
<gene>
    <name evidence="2" type="ORF">CAK95_18850</name>
</gene>
<feature type="compositionally biased region" description="Polar residues" evidence="1">
    <location>
        <begin position="321"/>
        <end position="335"/>
    </location>
</feature>
<reference evidence="2 3" key="1">
    <citation type="submission" date="2017-05" db="EMBL/GenBank/DDBJ databases">
        <title>Full genome sequence of Pseudorhodoplanes sinuspersici.</title>
        <authorList>
            <person name="Dastgheib S.M.M."/>
            <person name="Shavandi M."/>
            <person name="Tirandaz H."/>
        </authorList>
    </citation>
    <scope>NUCLEOTIDE SEQUENCE [LARGE SCALE GENOMIC DNA]</scope>
    <source>
        <strain evidence="2 3">RIPI110</strain>
    </source>
</reference>
<proteinExistence type="predicted"/>
<name>A0A1W6ZUE8_9HYPH</name>
<accession>A0A1W6ZUE8</accession>
<feature type="compositionally biased region" description="Basic and acidic residues" evidence="1">
    <location>
        <begin position="298"/>
        <end position="319"/>
    </location>
</feature>
<dbReference type="Proteomes" id="UP000194137">
    <property type="component" value="Chromosome"/>
</dbReference>
<evidence type="ECO:0000313" key="2">
    <source>
        <dbReference type="EMBL" id="ARQ00918.1"/>
    </source>
</evidence>
<evidence type="ECO:0000313" key="3">
    <source>
        <dbReference type="Proteomes" id="UP000194137"/>
    </source>
</evidence>
<dbReference type="STRING" id="1235591.CAK95_18850"/>
<keyword evidence="3" id="KW-1185">Reference proteome</keyword>
<dbReference type="InterPro" id="IPR019285">
    <property type="entry name" value="DUF2336"/>
</dbReference>
<evidence type="ECO:0008006" key="4">
    <source>
        <dbReference type="Google" id="ProtNLM"/>
    </source>
</evidence>
<dbReference type="AlphaFoldDB" id="A0A1W6ZUE8"/>
<sequence length="335" mass="36849">MGGAVKSLSLENLDGLTGLAGLTDRTGVDTRPILLRVLTDLYIQKPSHTPEEVRHYTELALRLIDVVDAATCATVAEKLKSYPGAPEDVLRRLGVSVENTLSQKPAPTTPVDPWLEDDLGIFEPVKKQSASNPAASATAQLADDYVAQRDAFFASDSRERRMILLKLDYSTDIQHVPLAQGTNVVRYLEQAALAGRFQEFTTLLQQSLGTSRAITGRVIADPLGEPFAVSAKAMAMPADAFQRILMFLNPSISHSVDRVYELSDLFEALPLPAALQMVAIWRAADRLEARKASHRPLHWPETDLRTRDKTQHDQQRADDQTAATNVTQRRTPSGS</sequence>
<protein>
    <recommendedName>
        <fullName evidence="4">DUF2336 domain-containing protein</fullName>
    </recommendedName>
</protein>
<evidence type="ECO:0000256" key="1">
    <source>
        <dbReference type="SAM" id="MobiDB-lite"/>
    </source>
</evidence>
<dbReference type="EMBL" id="CP021112">
    <property type="protein sequence ID" value="ARQ00918.1"/>
    <property type="molecule type" value="Genomic_DNA"/>
</dbReference>
<organism evidence="2 3">
    <name type="scientific">Pseudorhodoplanes sinuspersici</name>
    <dbReference type="NCBI Taxonomy" id="1235591"/>
    <lineage>
        <taxon>Bacteria</taxon>
        <taxon>Pseudomonadati</taxon>
        <taxon>Pseudomonadota</taxon>
        <taxon>Alphaproteobacteria</taxon>
        <taxon>Hyphomicrobiales</taxon>
        <taxon>Pseudorhodoplanes</taxon>
    </lineage>
</organism>
<dbReference type="Pfam" id="PF10098">
    <property type="entry name" value="DUF2336"/>
    <property type="match status" value="1"/>
</dbReference>